<accession>A0A9D4M0V2</accession>
<protein>
    <submittedName>
        <fullName evidence="1">Uncharacterized protein</fullName>
    </submittedName>
</protein>
<keyword evidence="2" id="KW-1185">Reference proteome</keyword>
<evidence type="ECO:0000313" key="1">
    <source>
        <dbReference type="EMBL" id="KAH3867177.1"/>
    </source>
</evidence>
<comment type="caution">
    <text evidence="1">The sequence shown here is derived from an EMBL/GenBank/DDBJ whole genome shotgun (WGS) entry which is preliminary data.</text>
</comment>
<dbReference type="Proteomes" id="UP000828390">
    <property type="component" value="Unassembled WGS sequence"/>
</dbReference>
<sequence length="83" mass="8965">MLMIGDSIYSIANAEQTYFAIPGGKSQRFDADSAVQAASVCGGKSHIAAKLSICPPRHAKASRDVRHDTESMCIFKSKSFKND</sequence>
<name>A0A9D4M0V2_DREPO</name>
<evidence type="ECO:0000313" key="2">
    <source>
        <dbReference type="Proteomes" id="UP000828390"/>
    </source>
</evidence>
<reference evidence="1" key="1">
    <citation type="journal article" date="2019" name="bioRxiv">
        <title>The Genome of the Zebra Mussel, Dreissena polymorpha: A Resource for Invasive Species Research.</title>
        <authorList>
            <person name="McCartney M.A."/>
            <person name="Auch B."/>
            <person name="Kono T."/>
            <person name="Mallez S."/>
            <person name="Zhang Y."/>
            <person name="Obille A."/>
            <person name="Becker A."/>
            <person name="Abrahante J.E."/>
            <person name="Garbe J."/>
            <person name="Badalamenti J.P."/>
            <person name="Herman A."/>
            <person name="Mangelson H."/>
            <person name="Liachko I."/>
            <person name="Sullivan S."/>
            <person name="Sone E.D."/>
            <person name="Koren S."/>
            <person name="Silverstein K.A.T."/>
            <person name="Beckman K.B."/>
            <person name="Gohl D.M."/>
        </authorList>
    </citation>
    <scope>NUCLEOTIDE SEQUENCE</scope>
    <source>
        <strain evidence="1">Duluth1</strain>
        <tissue evidence="1">Whole animal</tissue>
    </source>
</reference>
<organism evidence="1 2">
    <name type="scientific">Dreissena polymorpha</name>
    <name type="common">Zebra mussel</name>
    <name type="synonym">Mytilus polymorpha</name>
    <dbReference type="NCBI Taxonomy" id="45954"/>
    <lineage>
        <taxon>Eukaryota</taxon>
        <taxon>Metazoa</taxon>
        <taxon>Spiralia</taxon>
        <taxon>Lophotrochozoa</taxon>
        <taxon>Mollusca</taxon>
        <taxon>Bivalvia</taxon>
        <taxon>Autobranchia</taxon>
        <taxon>Heteroconchia</taxon>
        <taxon>Euheterodonta</taxon>
        <taxon>Imparidentia</taxon>
        <taxon>Neoheterodontei</taxon>
        <taxon>Myida</taxon>
        <taxon>Dreissenoidea</taxon>
        <taxon>Dreissenidae</taxon>
        <taxon>Dreissena</taxon>
    </lineage>
</organism>
<reference evidence="1" key="2">
    <citation type="submission" date="2020-11" db="EMBL/GenBank/DDBJ databases">
        <authorList>
            <person name="McCartney M.A."/>
            <person name="Auch B."/>
            <person name="Kono T."/>
            <person name="Mallez S."/>
            <person name="Becker A."/>
            <person name="Gohl D.M."/>
            <person name="Silverstein K.A.T."/>
            <person name="Koren S."/>
            <person name="Bechman K.B."/>
            <person name="Herman A."/>
            <person name="Abrahante J.E."/>
            <person name="Garbe J."/>
        </authorList>
    </citation>
    <scope>NUCLEOTIDE SEQUENCE</scope>
    <source>
        <strain evidence="1">Duluth1</strain>
        <tissue evidence="1">Whole animal</tissue>
    </source>
</reference>
<dbReference type="EMBL" id="JAIWYP010000002">
    <property type="protein sequence ID" value="KAH3867177.1"/>
    <property type="molecule type" value="Genomic_DNA"/>
</dbReference>
<gene>
    <name evidence="1" type="ORF">DPMN_030302</name>
</gene>
<dbReference type="AlphaFoldDB" id="A0A9D4M0V2"/>
<proteinExistence type="predicted"/>